<keyword evidence="1" id="KW-0472">Membrane</keyword>
<feature type="transmembrane region" description="Helical" evidence="1">
    <location>
        <begin position="137"/>
        <end position="154"/>
    </location>
</feature>
<evidence type="ECO:0000313" key="2">
    <source>
        <dbReference type="EMBL" id="KKL59977.1"/>
    </source>
</evidence>
<sequence length="199" mass="23669">MDPRSILYVSYYNLVFVLVQIQLTLGLVIFIGEYPPPSLDIFVIIFGFAPTILGSIYILFKTPRNIGERYWVKASSEEEIIDKNTLLLNSQYESEQKDSKNQKMLIIRSSRKWDISIITYLFSIFITNYFICLFFRISFWFAFTISFAWFLFWIRITLWTKKKVDIITQKGFAEKISPIFNKTTIINLRKIFEYYSEIS</sequence>
<feature type="transmembrane region" description="Helical" evidence="1">
    <location>
        <begin position="38"/>
        <end position="60"/>
    </location>
</feature>
<dbReference type="EMBL" id="LAZR01029304">
    <property type="protein sequence ID" value="KKL59977.1"/>
    <property type="molecule type" value="Genomic_DNA"/>
</dbReference>
<keyword evidence="1" id="KW-0812">Transmembrane</keyword>
<evidence type="ECO:0000256" key="1">
    <source>
        <dbReference type="SAM" id="Phobius"/>
    </source>
</evidence>
<protein>
    <submittedName>
        <fullName evidence="2">Uncharacterized protein</fullName>
    </submittedName>
</protein>
<organism evidence="2">
    <name type="scientific">marine sediment metagenome</name>
    <dbReference type="NCBI Taxonomy" id="412755"/>
    <lineage>
        <taxon>unclassified sequences</taxon>
        <taxon>metagenomes</taxon>
        <taxon>ecological metagenomes</taxon>
    </lineage>
</organism>
<feature type="non-terminal residue" evidence="2">
    <location>
        <position position="199"/>
    </location>
</feature>
<proteinExistence type="predicted"/>
<keyword evidence="1" id="KW-1133">Transmembrane helix</keyword>
<name>A0A0F9G9T6_9ZZZZ</name>
<comment type="caution">
    <text evidence="2">The sequence shown here is derived from an EMBL/GenBank/DDBJ whole genome shotgun (WGS) entry which is preliminary data.</text>
</comment>
<gene>
    <name evidence="2" type="ORF">LCGC14_2209920</name>
</gene>
<dbReference type="AlphaFoldDB" id="A0A0F9G9T6"/>
<feature type="transmembrane region" description="Helical" evidence="1">
    <location>
        <begin position="12"/>
        <end position="32"/>
    </location>
</feature>
<feature type="transmembrane region" description="Helical" evidence="1">
    <location>
        <begin position="113"/>
        <end position="131"/>
    </location>
</feature>
<reference evidence="2" key="1">
    <citation type="journal article" date="2015" name="Nature">
        <title>Complex archaea that bridge the gap between prokaryotes and eukaryotes.</title>
        <authorList>
            <person name="Spang A."/>
            <person name="Saw J.H."/>
            <person name="Jorgensen S.L."/>
            <person name="Zaremba-Niedzwiedzka K."/>
            <person name="Martijn J."/>
            <person name="Lind A.E."/>
            <person name="van Eijk R."/>
            <person name="Schleper C."/>
            <person name="Guy L."/>
            <person name="Ettema T.J."/>
        </authorList>
    </citation>
    <scope>NUCLEOTIDE SEQUENCE</scope>
</reference>
<accession>A0A0F9G9T6</accession>